<accession>W1UAI5</accession>
<proteinExistence type="predicted"/>
<organism evidence="1 2">
    <name type="scientific">Negativicoccus succinicivorans DORA_17_25</name>
    <dbReference type="NCBI Taxonomy" id="1403945"/>
    <lineage>
        <taxon>Bacteria</taxon>
        <taxon>Bacillati</taxon>
        <taxon>Bacillota</taxon>
        <taxon>Negativicutes</taxon>
        <taxon>Veillonellales</taxon>
        <taxon>Veillonellaceae</taxon>
        <taxon>Negativicoccus</taxon>
    </lineage>
</organism>
<dbReference type="AlphaFoldDB" id="W1UAI5"/>
<name>W1UAI5_9FIRM</name>
<reference evidence="1 2" key="1">
    <citation type="submission" date="2013-12" db="EMBL/GenBank/DDBJ databases">
        <title>A Varibaculum cambriense genome reconstructed from a premature infant gut community with otherwise low bacterial novelty that shifts toward anaerobic metabolism during the third week of life.</title>
        <authorList>
            <person name="Brown C.T."/>
            <person name="Sharon I."/>
            <person name="Thomas B.C."/>
            <person name="Castelle C.J."/>
            <person name="Morowitz M.J."/>
            <person name="Banfield J.F."/>
        </authorList>
    </citation>
    <scope>NUCLEOTIDE SEQUENCE [LARGE SCALE GENOMIC DNA]</scope>
    <source>
        <strain evidence="2">DORA_17_25</strain>
    </source>
</reference>
<protein>
    <submittedName>
        <fullName evidence="1">Uncharacterized protein</fullName>
    </submittedName>
</protein>
<evidence type="ECO:0000313" key="2">
    <source>
        <dbReference type="Proteomes" id="UP000018840"/>
    </source>
</evidence>
<gene>
    <name evidence="1" type="ORF">Q612_NSC00136G0008</name>
</gene>
<dbReference type="EMBL" id="AZMC01000136">
    <property type="protein sequence ID" value="ETI89679.1"/>
    <property type="molecule type" value="Genomic_DNA"/>
</dbReference>
<sequence>MFLGGRIMKDKFVNIVIDKNEGSRFLVSEDNSIDTVNLSNDKQISIARINIKDDVTTVCLYENGESKGTISLNIGTKQVKIDSNSNKIIYVDKDIRDLARLYSINLNEGETTNVEKIRGLCKILANIMITTIHMNDYSWGFSKMVIKGKKSFEQDFCPNLIIFTGIASKYIFNKNEENVFADGNIGMLLCQEINNYSINA</sequence>
<dbReference type="InterPro" id="IPR009377">
    <property type="entry name" value="EutA"/>
</dbReference>
<dbReference type="Proteomes" id="UP000018840">
    <property type="component" value="Unassembled WGS sequence"/>
</dbReference>
<dbReference type="Pfam" id="PF06277">
    <property type="entry name" value="EutA"/>
    <property type="match status" value="1"/>
</dbReference>
<comment type="caution">
    <text evidence="1">The sequence shown here is derived from an EMBL/GenBank/DDBJ whole genome shotgun (WGS) entry which is preliminary data.</text>
</comment>
<evidence type="ECO:0000313" key="1">
    <source>
        <dbReference type="EMBL" id="ETI89679.1"/>
    </source>
</evidence>